<evidence type="ECO:0000313" key="2">
    <source>
        <dbReference type="EMBL" id="GBD53451.1"/>
    </source>
</evidence>
<name>A0A2H6BTE0_MICAE</name>
<sequence length="296" mass="32230">MNQESFAFSDGSVNMLFGGTSEFSTNATPPISYQVVSSLPGRIRLRVPSLRQNLTGQNILQGAIAALESVTSVRINPLANSIIVTFAEGKISPAQLEQELATAIGKAAPSANPGAEVPQKAEFKAEKQVPRPPEEKLPVRENLADAKVEQTETVVSPQTGKSKDKKIPLNEITSQTLVYRQLETLPVNSWQRQCQEQAESIEKLEDRLAALQPVAAIGSAWLRRWYVHSPATIDCAASTGSGALVAFPKTPESEAQWQELAAGQRQAIAELEQCLADVQRLAVIGEARLKKYRKYL</sequence>
<dbReference type="AlphaFoldDB" id="A0A2H6BTE0"/>
<protein>
    <submittedName>
        <fullName evidence="2">Uncharacterized protein</fullName>
    </submittedName>
</protein>
<dbReference type="EMBL" id="BEYQ01000007">
    <property type="protein sequence ID" value="GBD53451.1"/>
    <property type="molecule type" value="Genomic_DNA"/>
</dbReference>
<accession>A0A2H6BTE0</accession>
<comment type="caution">
    <text evidence="2">The sequence shown here is derived from an EMBL/GenBank/DDBJ whole genome shotgun (WGS) entry which is preliminary data.</text>
</comment>
<organism evidence="2 3">
    <name type="scientific">Microcystis aeruginosa NIES-298</name>
    <dbReference type="NCBI Taxonomy" id="449468"/>
    <lineage>
        <taxon>Bacteria</taxon>
        <taxon>Bacillati</taxon>
        <taxon>Cyanobacteriota</taxon>
        <taxon>Cyanophyceae</taxon>
        <taxon>Oscillatoriophycideae</taxon>
        <taxon>Chroococcales</taxon>
        <taxon>Microcystaceae</taxon>
        <taxon>Microcystis</taxon>
    </lineage>
</organism>
<evidence type="ECO:0000313" key="3">
    <source>
        <dbReference type="Proteomes" id="UP000236321"/>
    </source>
</evidence>
<feature type="compositionally biased region" description="Basic and acidic residues" evidence="1">
    <location>
        <begin position="119"/>
        <end position="136"/>
    </location>
</feature>
<evidence type="ECO:0000256" key="1">
    <source>
        <dbReference type="SAM" id="MobiDB-lite"/>
    </source>
</evidence>
<gene>
    <name evidence="2" type="ORF">BGM30_25440</name>
</gene>
<dbReference type="RefSeq" id="WP_103112429.1">
    <property type="nucleotide sequence ID" value="NZ_BEIU01000001.1"/>
</dbReference>
<reference evidence="3" key="1">
    <citation type="submission" date="2017-12" db="EMBL/GenBank/DDBJ databases">
        <title>Improved Draft Genome Sequence of Microcystis aeruginosa NIES-298, a Microcystin-Producing Cyanobacterium from Lake Kasumigaura, Japan.</title>
        <authorList>
            <person name="Yamaguchi H."/>
            <person name="Suzuki S."/>
            <person name="Kawachi M."/>
        </authorList>
    </citation>
    <scope>NUCLEOTIDE SEQUENCE [LARGE SCALE GENOMIC DNA]</scope>
    <source>
        <strain evidence="3">NIES-298</strain>
    </source>
</reference>
<dbReference type="Pfam" id="PF19991">
    <property type="entry name" value="HMA_2"/>
    <property type="match status" value="1"/>
</dbReference>
<feature type="region of interest" description="Disordered" evidence="1">
    <location>
        <begin position="110"/>
        <end position="136"/>
    </location>
</feature>
<proteinExistence type="predicted"/>
<dbReference type="Proteomes" id="UP000236321">
    <property type="component" value="Unassembled WGS sequence"/>
</dbReference>